<evidence type="ECO:0000313" key="1">
    <source>
        <dbReference type="EMBL" id="GFQ93472.1"/>
    </source>
</evidence>
<dbReference type="GO" id="GO:0071897">
    <property type="term" value="P:DNA biosynthetic process"/>
    <property type="evidence" value="ECO:0007669"/>
    <property type="project" value="UniProtKB-ARBA"/>
</dbReference>
<sequence>MREVLQNNKNVARKHFEGLVRRFKCDHELFCEYEDVIDNYVREGIVERTSCDSLSDSQGFYLPHHAVICSKKTTSRLRIVFDGSADEDGHSSLNQSLYTGPNLHPNILELLLRFRKNPVAFTADINWLFFKLNWTFVIEILHVSSRLII</sequence>
<evidence type="ECO:0000313" key="2">
    <source>
        <dbReference type="Proteomes" id="UP000887116"/>
    </source>
</evidence>
<dbReference type="PANTHER" id="PTHR47331:SF1">
    <property type="entry name" value="GAG-LIKE PROTEIN"/>
    <property type="match status" value="1"/>
</dbReference>
<comment type="caution">
    <text evidence="1">The sequence shown here is derived from an EMBL/GenBank/DDBJ whole genome shotgun (WGS) entry which is preliminary data.</text>
</comment>
<dbReference type="SUPFAM" id="SSF56672">
    <property type="entry name" value="DNA/RNA polymerases"/>
    <property type="match status" value="1"/>
</dbReference>
<dbReference type="OrthoDB" id="6430854at2759"/>
<dbReference type="Proteomes" id="UP000887116">
    <property type="component" value="Unassembled WGS sequence"/>
</dbReference>
<organism evidence="1 2">
    <name type="scientific">Trichonephila clavata</name>
    <name type="common">Joro spider</name>
    <name type="synonym">Nephila clavata</name>
    <dbReference type="NCBI Taxonomy" id="2740835"/>
    <lineage>
        <taxon>Eukaryota</taxon>
        <taxon>Metazoa</taxon>
        <taxon>Ecdysozoa</taxon>
        <taxon>Arthropoda</taxon>
        <taxon>Chelicerata</taxon>
        <taxon>Arachnida</taxon>
        <taxon>Araneae</taxon>
        <taxon>Araneomorphae</taxon>
        <taxon>Entelegynae</taxon>
        <taxon>Araneoidea</taxon>
        <taxon>Nephilidae</taxon>
        <taxon>Trichonephila</taxon>
    </lineage>
</organism>
<proteinExistence type="predicted"/>
<dbReference type="PANTHER" id="PTHR47331">
    <property type="entry name" value="PHD-TYPE DOMAIN-CONTAINING PROTEIN"/>
    <property type="match status" value="1"/>
</dbReference>
<gene>
    <name evidence="1" type="primary">AVEN_75581_1</name>
    <name evidence="1" type="ORF">TNCT_436941</name>
</gene>
<reference evidence="1" key="1">
    <citation type="submission" date="2020-07" db="EMBL/GenBank/DDBJ databases">
        <title>Multicomponent nature underlies the extraordinary mechanical properties of spider dragline silk.</title>
        <authorList>
            <person name="Kono N."/>
            <person name="Nakamura H."/>
            <person name="Mori M."/>
            <person name="Yoshida Y."/>
            <person name="Ohtoshi R."/>
            <person name="Malay A.D."/>
            <person name="Moran D.A.P."/>
            <person name="Tomita M."/>
            <person name="Numata K."/>
            <person name="Arakawa K."/>
        </authorList>
    </citation>
    <scope>NUCLEOTIDE SEQUENCE</scope>
</reference>
<keyword evidence="2" id="KW-1185">Reference proteome</keyword>
<dbReference type="EMBL" id="BMAO01024164">
    <property type="protein sequence ID" value="GFQ93472.1"/>
    <property type="molecule type" value="Genomic_DNA"/>
</dbReference>
<protein>
    <submittedName>
        <fullName evidence="1">Integrase catalytic domain-containing protein</fullName>
    </submittedName>
</protein>
<accession>A0A8X6G0D0</accession>
<dbReference type="AlphaFoldDB" id="A0A8X6G0D0"/>
<dbReference type="InterPro" id="IPR043502">
    <property type="entry name" value="DNA/RNA_pol_sf"/>
</dbReference>
<name>A0A8X6G0D0_TRICU</name>